<accession>K1VCC4</accession>
<dbReference type="SUPFAM" id="SSF51182">
    <property type="entry name" value="RmlC-like cupins"/>
    <property type="match status" value="1"/>
</dbReference>
<evidence type="ECO:0000313" key="7">
    <source>
        <dbReference type="Proteomes" id="UP000006757"/>
    </source>
</evidence>
<organism evidence="6 7">
    <name type="scientific">Trichosporon asahii var. asahii (strain CBS 8904)</name>
    <name type="common">Yeast</name>
    <dbReference type="NCBI Taxonomy" id="1220162"/>
    <lineage>
        <taxon>Eukaryota</taxon>
        <taxon>Fungi</taxon>
        <taxon>Dikarya</taxon>
        <taxon>Basidiomycota</taxon>
        <taxon>Agaricomycotina</taxon>
        <taxon>Tremellomycetes</taxon>
        <taxon>Trichosporonales</taxon>
        <taxon>Trichosporonaceae</taxon>
        <taxon>Trichosporon</taxon>
    </lineage>
</organism>
<feature type="domain" description="Pirin N-terminal" evidence="4">
    <location>
        <begin position="53"/>
        <end position="150"/>
    </location>
</feature>
<evidence type="ECO:0008006" key="8">
    <source>
        <dbReference type="Google" id="ProtNLM"/>
    </source>
</evidence>
<reference evidence="6 7" key="1">
    <citation type="journal article" date="2012" name="Eukaryot. Cell">
        <title>Genome sequence of the Trichosporon asahii environmental strain CBS 8904.</title>
        <authorList>
            <person name="Yang R.Y."/>
            <person name="Li H.T."/>
            <person name="Zhu H."/>
            <person name="Zhou G.P."/>
            <person name="Wang M."/>
            <person name="Wang L."/>
        </authorList>
    </citation>
    <scope>NUCLEOTIDE SEQUENCE [LARGE SCALE GENOMIC DNA]</scope>
    <source>
        <strain evidence="6 7">CBS 8904</strain>
    </source>
</reference>
<keyword evidence="2" id="KW-0479">Metal-binding</keyword>
<evidence type="ECO:0000259" key="5">
    <source>
        <dbReference type="Pfam" id="PF05726"/>
    </source>
</evidence>
<dbReference type="Gene3D" id="2.60.120.10">
    <property type="entry name" value="Jelly Rolls"/>
    <property type="match status" value="2"/>
</dbReference>
<evidence type="ECO:0000259" key="4">
    <source>
        <dbReference type="Pfam" id="PF02678"/>
    </source>
</evidence>
<dbReference type="Pfam" id="PF05726">
    <property type="entry name" value="Pirin_C"/>
    <property type="match status" value="1"/>
</dbReference>
<comment type="caution">
    <text evidence="6">The sequence shown here is derived from an EMBL/GenBank/DDBJ whole genome shotgun (WGS) entry which is preliminary data.</text>
</comment>
<dbReference type="PANTHER" id="PTHR13903:SF8">
    <property type="entry name" value="PIRIN"/>
    <property type="match status" value="1"/>
</dbReference>
<dbReference type="CDD" id="cd02247">
    <property type="entry name" value="cupin_pirin_C"/>
    <property type="match status" value="1"/>
</dbReference>
<feature type="binding site" evidence="2">
    <location>
        <position position="88"/>
    </location>
    <ligand>
        <name>Fe cation</name>
        <dbReference type="ChEBI" id="CHEBI:24875"/>
    </ligand>
</feature>
<keyword evidence="2" id="KW-0408">Iron</keyword>
<dbReference type="STRING" id="1220162.K1VCC4"/>
<dbReference type="PIRSF" id="PIRSF006232">
    <property type="entry name" value="Pirin"/>
    <property type="match status" value="1"/>
</dbReference>
<dbReference type="InParanoid" id="K1VCC4"/>
<dbReference type="eggNOG" id="ENOG502QQ5A">
    <property type="taxonomic scope" value="Eukaryota"/>
</dbReference>
<dbReference type="InterPro" id="IPR012093">
    <property type="entry name" value="Pirin"/>
</dbReference>
<protein>
    <recommendedName>
        <fullName evidence="8">Pirin</fullName>
    </recommendedName>
</protein>
<dbReference type="EMBL" id="AMBO01000313">
    <property type="protein sequence ID" value="EKD01605.1"/>
    <property type="molecule type" value="Genomic_DNA"/>
</dbReference>
<dbReference type="Proteomes" id="UP000006757">
    <property type="component" value="Unassembled WGS sequence"/>
</dbReference>
<evidence type="ECO:0000256" key="3">
    <source>
        <dbReference type="RuleBase" id="RU003457"/>
    </source>
</evidence>
<dbReference type="HOGENOM" id="CLU_045717_0_2_1"/>
<comment type="cofactor">
    <cofactor evidence="2">
        <name>Fe cation</name>
        <dbReference type="ChEBI" id="CHEBI:24875"/>
    </cofactor>
    <text evidence="2">Binds 1 Fe cation per subunit.</text>
</comment>
<feature type="binding site" evidence="2">
    <location>
        <position position="86"/>
    </location>
    <ligand>
        <name>Fe cation</name>
        <dbReference type="ChEBI" id="CHEBI:24875"/>
    </ligand>
</feature>
<sequence>MLSRSTAINRINHITRNLTTTATRNNSTMSAQVTRTPTKTVYAQETPEGVGATVRRSIGTYALRNLSPFLMLDHAKIQKGSGFPDHPHRGQSTVTYCLKGKMGHEDFTGAAGTLEPGDVQWMTAGRGIVHSEMPVFDGDYDEVEGMQLWVDLPADKKMIEPSYQEKKAADIDTAKPADGVTIKVISGKSHGVEGFVRPVGGCWFLDVRLEKPGATVFQEIPEGWTGFAYIISGSAQFGEEATPTNKFNTVVFSAEPGQNGVQITRPEGTTEETRLLVIAGEPLDQPCVQHGPFVVTSQREVLQAMVDYQTGRNGFENAPRWKSKLGAPLRGD</sequence>
<name>K1VCC4_TRIAC</name>
<proteinExistence type="inferred from homology"/>
<dbReference type="CDD" id="cd02909">
    <property type="entry name" value="cupin_pirin_N"/>
    <property type="match status" value="1"/>
</dbReference>
<gene>
    <name evidence="6" type="ORF">A1Q2_04166</name>
</gene>
<feature type="binding site" evidence="2">
    <location>
        <position position="132"/>
    </location>
    <ligand>
        <name>Fe cation</name>
        <dbReference type="ChEBI" id="CHEBI:24875"/>
    </ligand>
</feature>
<evidence type="ECO:0000256" key="1">
    <source>
        <dbReference type="ARBA" id="ARBA00008416"/>
    </source>
</evidence>
<dbReference type="InterPro" id="IPR008778">
    <property type="entry name" value="Pirin_C_dom"/>
</dbReference>
<dbReference type="GO" id="GO:0046872">
    <property type="term" value="F:metal ion binding"/>
    <property type="evidence" value="ECO:0007669"/>
    <property type="project" value="UniProtKB-KW"/>
</dbReference>
<dbReference type="AlphaFoldDB" id="K1VCC4"/>
<feature type="binding site" evidence="2">
    <location>
        <position position="130"/>
    </location>
    <ligand>
        <name>Fe cation</name>
        <dbReference type="ChEBI" id="CHEBI:24875"/>
    </ligand>
</feature>
<dbReference type="InterPro" id="IPR011051">
    <property type="entry name" value="RmlC_Cupin_sf"/>
</dbReference>
<dbReference type="Pfam" id="PF02678">
    <property type="entry name" value="Pirin"/>
    <property type="match status" value="1"/>
</dbReference>
<dbReference type="OMA" id="TPWHPHR"/>
<evidence type="ECO:0000313" key="6">
    <source>
        <dbReference type="EMBL" id="EKD01605.1"/>
    </source>
</evidence>
<dbReference type="InterPro" id="IPR003829">
    <property type="entry name" value="Pirin_N_dom"/>
</dbReference>
<dbReference type="PANTHER" id="PTHR13903">
    <property type="entry name" value="PIRIN-RELATED"/>
    <property type="match status" value="1"/>
</dbReference>
<comment type="similarity">
    <text evidence="1 3">Belongs to the pirin family.</text>
</comment>
<dbReference type="OrthoDB" id="198735at2759"/>
<feature type="domain" description="Pirin C-terminal" evidence="5">
    <location>
        <begin position="205"/>
        <end position="314"/>
    </location>
</feature>
<keyword evidence="7" id="KW-1185">Reference proteome</keyword>
<dbReference type="InterPro" id="IPR014710">
    <property type="entry name" value="RmlC-like_jellyroll"/>
</dbReference>
<evidence type="ECO:0000256" key="2">
    <source>
        <dbReference type="PIRSR" id="PIRSR006232-1"/>
    </source>
</evidence>